<organism evidence="2 3">
    <name type="scientific">Varroa destructor</name>
    <name type="common">Honeybee mite</name>
    <dbReference type="NCBI Taxonomy" id="109461"/>
    <lineage>
        <taxon>Eukaryota</taxon>
        <taxon>Metazoa</taxon>
        <taxon>Ecdysozoa</taxon>
        <taxon>Arthropoda</taxon>
        <taxon>Chelicerata</taxon>
        <taxon>Arachnida</taxon>
        <taxon>Acari</taxon>
        <taxon>Parasitiformes</taxon>
        <taxon>Mesostigmata</taxon>
        <taxon>Gamasina</taxon>
        <taxon>Dermanyssoidea</taxon>
        <taxon>Varroidae</taxon>
        <taxon>Varroa</taxon>
    </lineage>
</organism>
<evidence type="ECO:0000313" key="3">
    <source>
        <dbReference type="Proteomes" id="UP000594260"/>
    </source>
</evidence>
<proteinExistence type="predicted"/>
<dbReference type="KEGG" id="vde:111253815"/>
<evidence type="ECO:0000256" key="1">
    <source>
        <dbReference type="SAM" id="MobiDB-lite"/>
    </source>
</evidence>
<feature type="compositionally biased region" description="Low complexity" evidence="1">
    <location>
        <begin position="77"/>
        <end position="89"/>
    </location>
</feature>
<protein>
    <submittedName>
        <fullName evidence="2">Uncharacterized protein</fullName>
    </submittedName>
</protein>
<feature type="region of interest" description="Disordered" evidence="1">
    <location>
        <begin position="69"/>
        <end position="89"/>
    </location>
</feature>
<name>A0A7M7KRH8_VARDE</name>
<dbReference type="OrthoDB" id="10576444at2759"/>
<dbReference type="Proteomes" id="UP000594260">
    <property type="component" value="Unplaced"/>
</dbReference>
<dbReference type="GeneID" id="111253815"/>
<evidence type="ECO:0000313" key="2">
    <source>
        <dbReference type="EnsemblMetazoa" id="XP_022669589"/>
    </source>
</evidence>
<sequence>MGCFHWFSNWKGSEHLKSHDKKLCVPRRHSDLRPPPVCPTQPAALSDKFAGSGIRDSLLSESILAQTDREKVKRRSQYTSTDSSRRSTSTISHSVSFRLSCTDVDHLTPTIRPSPYAKPKDRGVIRRLRRLAESIRLWHDKHGKELPKEYITITPPSLAKELDKIEEEQSKSKRERKNRRLYILQKEKDKQKRKKKAKDSLFGRSPKKVLKPQKSSPKSKDKSGSKGAPKSSKRSPKVPSDFDDGQLTTRSR</sequence>
<dbReference type="AlphaFoldDB" id="A0A7M7KRH8"/>
<accession>A0A7M7KRH8</accession>
<dbReference type="EnsemblMetazoa" id="XM_022813854">
    <property type="protein sequence ID" value="XP_022669589"/>
    <property type="gene ID" value="LOC111253815"/>
</dbReference>
<feature type="region of interest" description="Disordered" evidence="1">
    <location>
        <begin position="165"/>
        <end position="252"/>
    </location>
</feature>
<keyword evidence="3" id="KW-1185">Reference proteome</keyword>
<reference evidence="2" key="1">
    <citation type="submission" date="2021-01" db="UniProtKB">
        <authorList>
            <consortium name="EnsemblMetazoa"/>
        </authorList>
    </citation>
    <scope>IDENTIFICATION</scope>
</reference>
<dbReference type="RefSeq" id="XP_022669589.1">
    <property type="nucleotide sequence ID" value="XM_022813854.1"/>
</dbReference>
<dbReference type="InParanoid" id="A0A7M7KRH8"/>